<proteinExistence type="predicted"/>
<feature type="region of interest" description="Disordered" evidence="1">
    <location>
        <begin position="1"/>
        <end position="24"/>
    </location>
</feature>
<reference evidence="2 3" key="1">
    <citation type="journal article" date="2003" name="DNA Res.">
        <title>Structural analysis of four large plasmids harboring in a unicellular cyanobacterium, Synechocystis sp. PCC 6803.</title>
        <authorList>
            <person name="Kaneko T."/>
            <person name="Nakamura Y."/>
            <person name="Sasamoto S."/>
            <person name="Watanabe A."/>
            <person name="Kohara M."/>
            <person name="Matsumoto M."/>
            <person name="Shimpo S."/>
            <person name="Yamada M."/>
            <person name="Tabata S."/>
        </authorList>
    </citation>
    <scope>NUCLEOTIDE SEQUENCE [LARGE SCALE GENOMIC DNA]</scope>
    <source>
        <strain evidence="3">ATCC 27184 / PCC 6803 / Kazusa</strain>
    </source>
</reference>
<keyword evidence="2" id="KW-0614">Plasmid</keyword>
<organism evidence="2 3">
    <name type="scientific">Synechocystis sp. (strain ATCC 27184 / PCC 6803 / Kazusa)</name>
    <dbReference type="NCBI Taxonomy" id="1111708"/>
    <lineage>
        <taxon>Bacteria</taxon>
        <taxon>Bacillati</taxon>
        <taxon>Cyanobacteriota</taxon>
        <taxon>Cyanophyceae</taxon>
        <taxon>Synechococcales</taxon>
        <taxon>Merismopediaceae</taxon>
        <taxon>Synechocystis</taxon>
    </lineage>
</organism>
<name>Q6ZEE6_SYNY3</name>
<dbReference type="KEGG" id="syn:slr7052"/>
<dbReference type="InParanoid" id="Q6ZEE6"/>
<feature type="compositionally biased region" description="Polar residues" evidence="1">
    <location>
        <begin position="1"/>
        <end position="11"/>
    </location>
</feature>
<gene>
    <name evidence="2" type="ordered locus">slr7052</name>
</gene>
<evidence type="ECO:0000313" key="2">
    <source>
        <dbReference type="EMBL" id="BAD01954.1"/>
    </source>
</evidence>
<dbReference type="EMBL" id="AP004311">
    <property type="protein sequence ID" value="BAD01954.1"/>
    <property type="molecule type" value="Genomic_DNA"/>
</dbReference>
<keyword evidence="3" id="KW-1185">Reference proteome</keyword>
<geneLocation type="plasmid" evidence="2 3">
    <name>pSYSA</name>
</geneLocation>
<protein>
    <submittedName>
        <fullName evidence="2">Uncharacterized protein</fullName>
    </submittedName>
</protein>
<accession>Q6ZEE6</accession>
<sequence length="107" mass="11025">MVAPSEHQSSLMEKAEDNGVVPGLGNGIVEMPGLRINPAGDGKTKGQAVVSFSLQFLENVRGEDSGGVSADSKSLTELVIASLPLTKEDEVLIHNGELKGGAAQGIQ</sequence>
<evidence type="ECO:0000256" key="1">
    <source>
        <dbReference type="SAM" id="MobiDB-lite"/>
    </source>
</evidence>
<dbReference type="Proteomes" id="UP000001425">
    <property type="component" value="Plasmid pSYSA"/>
</dbReference>
<dbReference type="AlphaFoldDB" id="Q6ZEE6"/>
<dbReference type="EnsemblBacteria" id="BAD01954">
    <property type="protein sequence ID" value="BAD01954"/>
    <property type="gene ID" value="BAD01954"/>
</dbReference>
<evidence type="ECO:0000313" key="3">
    <source>
        <dbReference type="Proteomes" id="UP000001425"/>
    </source>
</evidence>